<dbReference type="PANTHER" id="PTHR47447:SF17">
    <property type="entry name" value="OS12G0638900 PROTEIN"/>
    <property type="match status" value="1"/>
</dbReference>
<name>A0ABP0J209_9DINO</name>
<proteinExistence type="predicted"/>
<dbReference type="InterPro" id="IPR011990">
    <property type="entry name" value="TPR-like_helical_dom_sf"/>
</dbReference>
<dbReference type="EMBL" id="CAXAMM010005736">
    <property type="protein sequence ID" value="CAK9008372.1"/>
    <property type="molecule type" value="Genomic_DNA"/>
</dbReference>
<reference evidence="1 2" key="1">
    <citation type="submission" date="2024-02" db="EMBL/GenBank/DDBJ databases">
        <authorList>
            <person name="Chen Y."/>
            <person name="Shah S."/>
            <person name="Dougan E. K."/>
            <person name="Thang M."/>
            <person name="Chan C."/>
        </authorList>
    </citation>
    <scope>NUCLEOTIDE SEQUENCE [LARGE SCALE GENOMIC DNA]</scope>
</reference>
<keyword evidence="2" id="KW-1185">Reference proteome</keyword>
<gene>
    <name evidence="1" type="ORF">SCF082_LOCUS9829</name>
</gene>
<dbReference type="PANTHER" id="PTHR47447">
    <property type="entry name" value="OS03G0856100 PROTEIN"/>
    <property type="match status" value="1"/>
</dbReference>
<evidence type="ECO:0000313" key="2">
    <source>
        <dbReference type="Proteomes" id="UP001642464"/>
    </source>
</evidence>
<evidence type="ECO:0000313" key="1">
    <source>
        <dbReference type="EMBL" id="CAK9008372.1"/>
    </source>
</evidence>
<dbReference type="InterPro" id="IPR002885">
    <property type="entry name" value="PPR_rpt"/>
</dbReference>
<accession>A0ABP0J209</accession>
<dbReference type="Pfam" id="PF01535">
    <property type="entry name" value="PPR"/>
    <property type="match status" value="1"/>
</dbReference>
<dbReference type="Proteomes" id="UP001642464">
    <property type="component" value="Unassembled WGS sequence"/>
</dbReference>
<comment type="caution">
    <text evidence="1">The sequence shown here is derived from an EMBL/GenBank/DDBJ whole genome shotgun (WGS) entry which is preliminary data.</text>
</comment>
<dbReference type="Gene3D" id="1.25.40.10">
    <property type="entry name" value="Tetratricopeptide repeat domain"/>
    <property type="match status" value="3"/>
</dbReference>
<protein>
    <submittedName>
        <fullName evidence="1">Chloroplastic</fullName>
    </submittedName>
</protein>
<organism evidence="1 2">
    <name type="scientific">Durusdinium trenchii</name>
    <dbReference type="NCBI Taxonomy" id="1381693"/>
    <lineage>
        <taxon>Eukaryota</taxon>
        <taxon>Sar</taxon>
        <taxon>Alveolata</taxon>
        <taxon>Dinophyceae</taxon>
        <taxon>Suessiales</taxon>
        <taxon>Symbiodiniaceae</taxon>
        <taxon>Durusdinium</taxon>
    </lineage>
</organism>
<sequence>MVYRADVRQHRHTSKCEVIQATKNLRELTRQSLWKEANDAFARMLNLGIKLDSLSCTVMLTTLRKRGMWQLALRTQQEICEATVQRNVITFNALASTCVVRGNWKPALALVSGGHTIWLDLDDVSYNTVISACEKSMTWLKAVHLLAVMHLSTNMRADVISQSATISSCADGFHWQLALSLKKELANIATQSNLVAANSCMYCCEKAGEWELALQGLSELWMFTMQPSPTSTSALVSATKNSNQWQLVVAILAASHCDQILLNSGITALGRWQLANLSLVSMRGRRFRSDKASFSAAMTACATEHEWTSTLALLGSLCMLVQPDAISLCAALCALEKAVCWQLALNTLGDFWHLEVQADEIHFGAVIAACHQKTASIGRRLDKA</sequence>
<dbReference type="Pfam" id="PF13812">
    <property type="entry name" value="PPR_3"/>
    <property type="match status" value="1"/>
</dbReference>